<evidence type="ECO:0000313" key="3">
    <source>
        <dbReference type="Proteomes" id="UP000612585"/>
    </source>
</evidence>
<dbReference type="EMBL" id="BOPG01000004">
    <property type="protein sequence ID" value="GIJ52987.1"/>
    <property type="molecule type" value="Genomic_DNA"/>
</dbReference>
<organism evidence="2 3">
    <name type="scientific">Virgisporangium aurantiacum</name>
    <dbReference type="NCBI Taxonomy" id="175570"/>
    <lineage>
        <taxon>Bacteria</taxon>
        <taxon>Bacillati</taxon>
        <taxon>Actinomycetota</taxon>
        <taxon>Actinomycetes</taxon>
        <taxon>Micromonosporales</taxon>
        <taxon>Micromonosporaceae</taxon>
        <taxon>Virgisporangium</taxon>
    </lineage>
</organism>
<keyword evidence="1" id="KW-1133">Transmembrane helix</keyword>
<feature type="transmembrane region" description="Helical" evidence="1">
    <location>
        <begin position="216"/>
        <end position="241"/>
    </location>
</feature>
<dbReference type="RefSeq" id="WP_239151248.1">
    <property type="nucleotide sequence ID" value="NZ_BOPG01000004.1"/>
</dbReference>
<feature type="transmembrane region" description="Helical" evidence="1">
    <location>
        <begin position="69"/>
        <end position="92"/>
    </location>
</feature>
<feature type="transmembrane region" description="Helical" evidence="1">
    <location>
        <begin position="113"/>
        <end position="132"/>
    </location>
</feature>
<protein>
    <recommendedName>
        <fullName evidence="4">Membrane domain of glycerophosphoryl diester phosphodiesterase</fullName>
    </recommendedName>
</protein>
<proteinExistence type="predicted"/>
<feature type="transmembrane region" description="Helical" evidence="1">
    <location>
        <begin position="138"/>
        <end position="157"/>
    </location>
</feature>
<sequence length="274" mass="28565">MQTGVLPLRPLTLGELLDAAVALLRGQAKVLLGAGFVLAVIEQAALYGLRVGTARPPYLLPYDDRLDIYWLALAVGFATELAIITALGGLTAQAAGPALLGERVRIRPRNGRFGAVALIAGVAGIAGFLAAISCLLPWFLLYAVVGLVVPALVIDRVNPLRAVGRSLVLSCRGGLRGAAVRIAGYVAWGAVRIALGVGTLALISLAVDSLDDGTRWLIAGIAWALVNTVAYPALACLDAVLHLETRMRTEGLDIVLSRAYATGRPPAANLALPR</sequence>
<evidence type="ECO:0008006" key="4">
    <source>
        <dbReference type="Google" id="ProtNLM"/>
    </source>
</evidence>
<comment type="caution">
    <text evidence="2">The sequence shown here is derived from an EMBL/GenBank/DDBJ whole genome shotgun (WGS) entry which is preliminary data.</text>
</comment>
<gene>
    <name evidence="2" type="ORF">Vau01_005030</name>
</gene>
<keyword evidence="1" id="KW-0472">Membrane</keyword>
<feature type="transmembrane region" description="Helical" evidence="1">
    <location>
        <begin position="178"/>
        <end position="204"/>
    </location>
</feature>
<evidence type="ECO:0000313" key="2">
    <source>
        <dbReference type="EMBL" id="GIJ52987.1"/>
    </source>
</evidence>
<dbReference type="AlphaFoldDB" id="A0A8J3YYQ3"/>
<reference evidence="2" key="1">
    <citation type="submission" date="2021-01" db="EMBL/GenBank/DDBJ databases">
        <title>Whole genome shotgun sequence of Virgisporangium aurantiacum NBRC 16421.</title>
        <authorList>
            <person name="Komaki H."/>
            <person name="Tamura T."/>
        </authorList>
    </citation>
    <scope>NUCLEOTIDE SEQUENCE</scope>
    <source>
        <strain evidence="2">NBRC 16421</strain>
    </source>
</reference>
<keyword evidence="3" id="KW-1185">Reference proteome</keyword>
<name>A0A8J3YYQ3_9ACTN</name>
<dbReference type="Proteomes" id="UP000612585">
    <property type="component" value="Unassembled WGS sequence"/>
</dbReference>
<evidence type="ECO:0000256" key="1">
    <source>
        <dbReference type="SAM" id="Phobius"/>
    </source>
</evidence>
<feature type="transmembrane region" description="Helical" evidence="1">
    <location>
        <begin position="30"/>
        <end position="49"/>
    </location>
</feature>
<accession>A0A8J3YYQ3</accession>
<keyword evidence="1" id="KW-0812">Transmembrane</keyword>